<dbReference type="InterPro" id="IPR037401">
    <property type="entry name" value="SnoaL-like"/>
</dbReference>
<gene>
    <name evidence="2" type="ORF">THIARS_50472</name>
</gene>
<sequence length="162" mass="18458">MSTAHRVFGTYAPASDPVHGGHQALSRFIAYFETLSRSSLDDIARIYAPNARFRDPFNNVQGLDAVRRVFVHMFAVTEAPRFVVLDALGNTTQGFVVWNFNFRGKGRAARDWVIHGATRLEFDAQGLVTLHRDYWDAAEELYEHLFMLGPFLRAIKKRLQAD</sequence>
<dbReference type="InterPro" id="IPR032710">
    <property type="entry name" value="NTF2-like_dom_sf"/>
</dbReference>
<evidence type="ECO:0000259" key="1">
    <source>
        <dbReference type="Pfam" id="PF12680"/>
    </source>
</evidence>
<accession>A0A238D200</accession>
<protein>
    <recommendedName>
        <fullName evidence="1">SnoaL-like domain-containing protein</fullName>
    </recommendedName>
</protein>
<dbReference type="EMBL" id="FLMQ01000045">
    <property type="protein sequence ID" value="SBP87224.1"/>
    <property type="molecule type" value="Genomic_DNA"/>
</dbReference>
<name>A0A238D200_THIDL</name>
<dbReference type="Proteomes" id="UP000214566">
    <property type="component" value="Unassembled WGS sequence"/>
</dbReference>
<reference evidence="2 3" key="1">
    <citation type="submission" date="2016-06" db="EMBL/GenBank/DDBJ databases">
        <authorList>
            <person name="Kjaerup R.B."/>
            <person name="Dalgaard T.S."/>
            <person name="Juul-Madsen H.R."/>
        </authorList>
    </citation>
    <scope>NUCLEOTIDE SEQUENCE [LARGE SCALE GENOMIC DNA]</scope>
    <source>
        <strain evidence="2 3">DSM 16361</strain>
    </source>
</reference>
<evidence type="ECO:0000313" key="2">
    <source>
        <dbReference type="EMBL" id="SBP87224.1"/>
    </source>
</evidence>
<dbReference type="OrthoDB" id="1115105at2"/>
<evidence type="ECO:0000313" key="3">
    <source>
        <dbReference type="Proteomes" id="UP000214566"/>
    </source>
</evidence>
<dbReference type="Pfam" id="PF12680">
    <property type="entry name" value="SnoaL_2"/>
    <property type="match status" value="1"/>
</dbReference>
<feature type="domain" description="SnoaL-like" evidence="1">
    <location>
        <begin position="30"/>
        <end position="131"/>
    </location>
</feature>
<keyword evidence="3" id="KW-1185">Reference proteome</keyword>
<dbReference type="SUPFAM" id="SSF54427">
    <property type="entry name" value="NTF2-like"/>
    <property type="match status" value="1"/>
</dbReference>
<dbReference type="Gene3D" id="3.10.450.50">
    <property type="match status" value="1"/>
</dbReference>
<proteinExistence type="predicted"/>
<dbReference type="RefSeq" id="WP_094159580.1">
    <property type="nucleotide sequence ID" value="NZ_LT592170.1"/>
</dbReference>
<dbReference type="AlphaFoldDB" id="A0A238D200"/>
<organism evidence="2 3">
    <name type="scientific">Thiomonas delicata</name>
    <name type="common">Thiomonas cuprina</name>
    <dbReference type="NCBI Taxonomy" id="364030"/>
    <lineage>
        <taxon>Bacteria</taxon>
        <taxon>Pseudomonadati</taxon>
        <taxon>Pseudomonadota</taxon>
        <taxon>Betaproteobacteria</taxon>
        <taxon>Burkholderiales</taxon>
        <taxon>Thiomonas</taxon>
    </lineage>
</organism>